<dbReference type="Pfam" id="PF13899">
    <property type="entry name" value="Thioredoxin_7"/>
    <property type="match status" value="1"/>
</dbReference>
<evidence type="ECO:0008006" key="5">
    <source>
        <dbReference type="Google" id="ProtNLM"/>
    </source>
</evidence>
<keyword evidence="1 2" id="KW-0732">Signal</keyword>
<dbReference type="EMBL" id="WTPX01000033">
    <property type="protein sequence ID" value="NNJ25349.1"/>
    <property type="molecule type" value="Genomic_DNA"/>
</dbReference>
<sequence>MIPFAPAALLLVTFAPPAAADATPEAVGVVRVRAAPVSITRTVKPVEPVWQPDLAAAFALSAKTDKPVLVLVGAEWCHYCHKQDDETLTDPAVKKALAEGFIPVRLDADDDERVVEILQVGMLPQVVILSPKADLLGRAKGYHTPAKFRSALLAATAKHAAANAARLAAAPETSTTL</sequence>
<comment type="caution">
    <text evidence="3">The sequence shown here is derived from an EMBL/GenBank/DDBJ whole genome shotgun (WGS) entry which is preliminary data.</text>
</comment>
<proteinExistence type="predicted"/>
<evidence type="ECO:0000313" key="3">
    <source>
        <dbReference type="EMBL" id="NNJ25349.1"/>
    </source>
</evidence>
<dbReference type="InterPro" id="IPR051099">
    <property type="entry name" value="AGR/TXD"/>
</dbReference>
<evidence type="ECO:0000256" key="1">
    <source>
        <dbReference type="ARBA" id="ARBA00022729"/>
    </source>
</evidence>
<dbReference type="PANTHER" id="PTHR15337">
    <property type="entry name" value="ANTERIOR GRADIENT PROTEIN-RELATED"/>
    <property type="match status" value="1"/>
</dbReference>
<protein>
    <recommendedName>
        <fullName evidence="5">Thioredoxin family protein</fullName>
    </recommendedName>
</protein>
<dbReference type="SUPFAM" id="SSF52833">
    <property type="entry name" value="Thioredoxin-like"/>
    <property type="match status" value="1"/>
</dbReference>
<reference evidence="3 4" key="1">
    <citation type="journal article" date="2020" name="Syst. Appl. Microbiol.">
        <title>Alienimonas chondri sp. nov., a novel planctomycete isolated from the biofilm of the red alga Chondrus crispus.</title>
        <authorList>
            <person name="Vitorino I."/>
            <person name="Albuquerque L."/>
            <person name="Wiegand S."/>
            <person name="Kallscheuer N."/>
            <person name="da Costa M.S."/>
            <person name="Lobo-da-Cunha A."/>
            <person name="Jogler C."/>
            <person name="Lage O.M."/>
        </authorList>
    </citation>
    <scope>NUCLEOTIDE SEQUENCE [LARGE SCALE GENOMIC DNA]</scope>
    <source>
        <strain evidence="3 4">LzC2</strain>
    </source>
</reference>
<dbReference type="Proteomes" id="UP000609651">
    <property type="component" value="Unassembled WGS sequence"/>
</dbReference>
<keyword evidence="4" id="KW-1185">Reference proteome</keyword>
<feature type="signal peptide" evidence="2">
    <location>
        <begin position="1"/>
        <end position="20"/>
    </location>
</feature>
<evidence type="ECO:0000256" key="2">
    <source>
        <dbReference type="SAM" id="SignalP"/>
    </source>
</evidence>
<organism evidence="3 4">
    <name type="scientific">Alienimonas chondri</name>
    <dbReference type="NCBI Taxonomy" id="2681879"/>
    <lineage>
        <taxon>Bacteria</taxon>
        <taxon>Pseudomonadati</taxon>
        <taxon>Planctomycetota</taxon>
        <taxon>Planctomycetia</taxon>
        <taxon>Planctomycetales</taxon>
        <taxon>Planctomycetaceae</taxon>
        <taxon>Alienimonas</taxon>
    </lineage>
</organism>
<accession>A0ABX1VBC3</accession>
<dbReference type="Gene3D" id="3.40.30.10">
    <property type="entry name" value="Glutaredoxin"/>
    <property type="match status" value="1"/>
</dbReference>
<dbReference type="InterPro" id="IPR036249">
    <property type="entry name" value="Thioredoxin-like_sf"/>
</dbReference>
<gene>
    <name evidence="3" type="ORF">LzC2_14190</name>
</gene>
<evidence type="ECO:0000313" key="4">
    <source>
        <dbReference type="Proteomes" id="UP000609651"/>
    </source>
</evidence>
<dbReference type="RefSeq" id="WP_171185257.1">
    <property type="nucleotide sequence ID" value="NZ_WTPX01000033.1"/>
</dbReference>
<feature type="chain" id="PRO_5046325415" description="Thioredoxin family protein" evidence="2">
    <location>
        <begin position="21"/>
        <end position="177"/>
    </location>
</feature>
<name>A0ABX1VBC3_9PLAN</name>
<dbReference type="PANTHER" id="PTHR15337:SF11">
    <property type="entry name" value="THIOREDOXIN DOMAIN-CONTAINING PROTEIN"/>
    <property type="match status" value="1"/>
</dbReference>